<dbReference type="RefSeq" id="XP_002501368.1">
    <property type="nucleotide sequence ID" value="XM_002501322.1"/>
</dbReference>
<gene>
    <name evidence="2" type="ORF">MICPUN_108086</name>
</gene>
<feature type="compositionally biased region" description="Acidic residues" evidence="1">
    <location>
        <begin position="25"/>
        <end position="34"/>
    </location>
</feature>
<dbReference type="GeneID" id="8242654"/>
<dbReference type="EMBL" id="CP001325">
    <property type="protein sequence ID" value="ACO62626.1"/>
    <property type="molecule type" value="Genomic_DNA"/>
</dbReference>
<protein>
    <submittedName>
        <fullName evidence="2">Uncharacterized protein</fullName>
    </submittedName>
</protein>
<feature type="region of interest" description="Disordered" evidence="1">
    <location>
        <begin position="23"/>
        <end position="50"/>
    </location>
</feature>
<sequence>MEQLALAEKQGIGLLVDVMSKTEDVDSDSDSSVDEDTKARRHHQRAVRGEARATAWDAVKAYSNPPQVNPNDNDWQSLMDDSWNEFMSNVKDKQARKTSARMFRLRGLGLFTEAEVTQWLLDADDSAQKNGYFGYQPPSRKTVKSIIRSIADNKVQQFGAADSDEEEEEAELNQLIEMTRDIKDNAIGKMQRYIQREITWQQQTLAWQQRVTAATEKMEEELMMTHQTMSDLRKKSTAYGVGELAGEEPVDHAVVRERMWATLQAKRALREALLHAPGGGLGSAALEILVGKDNTPMGRSTEEPESVEESLASERESDPESETEQSIAPSTASGRGAGGKKNKGKAASEGERTTTTSSMRRHRVAKKEKAAKKSKYDFD</sequence>
<name>C1E3W4_MICCC</name>
<feature type="compositionally biased region" description="Basic residues" evidence="1">
    <location>
        <begin position="359"/>
        <end position="373"/>
    </location>
</feature>
<dbReference type="Proteomes" id="UP000002009">
    <property type="component" value="Chromosome 4"/>
</dbReference>
<evidence type="ECO:0000313" key="3">
    <source>
        <dbReference type="Proteomes" id="UP000002009"/>
    </source>
</evidence>
<reference evidence="2 3" key="1">
    <citation type="journal article" date="2009" name="Science">
        <title>Green evolution and dynamic adaptations revealed by genomes of the marine picoeukaryotes Micromonas.</title>
        <authorList>
            <person name="Worden A.Z."/>
            <person name="Lee J.H."/>
            <person name="Mock T."/>
            <person name="Rouze P."/>
            <person name="Simmons M.P."/>
            <person name="Aerts A.L."/>
            <person name="Allen A.E."/>
            <person name="Cuvelier M.L."/>
            <person name="Derelle E."/>
            <person name="Everett M.V."/>
            <person name="Foulon E."/>
            <person name="Grimwood J."/>
            <person name="Gundlach H."/>
            <person name="Henrissat B."/>
            <person name="Napoli C."/>
            <person name="McDonald S.M."/>
            <person name="Parker M.S."/>
            <person name="Rombauts S."/>
            <person name="Salamov A."/>
            <person name="Von Dassow P."/>
            <person name="Badger J.H."/>
            <person name="Coutinho P.M."/>
            <person name="Demir E."/>
            <person name="Dubchak I."/>
            <person name="Gentemann C."/>
            <person name="Eikrem W."/>
            <person name="Gready J.E."/>
            <person name="John U."/>
            <person name="Lanier W."/>
            <person name="Lindquist E.A."/>
            <person name="Lucas S."/>
            <person name="Mayer K.F."/>
            <person name="Moreau H."/>
            <person name="Not F."/>
            <person name="Otillar R."/>
            <person name="Panaud O."/>
            <person name="Pangilinan J."/>
            <person name="Paulsen I."/>
            <person name="Piegu B."/>
            <person name="Poliakov A."/>
            <person name="Robbens S."/>
            <person name="Schmutz J."/>
            <person name="Toulza E."/>
            <person name="Wyss T."/>
            <person name="Zelensky A."/>
            <person name="Zhou K."/>
            <person name="Armbrust E.V."/>
            <person name="Bhattacharya D."/>
            <person name="Goodenough U.W."/>
            <person name="Van de Peer Y."/>
            <person name="Grigoriev I.V."/>
        </authorList>
    </citation>
    <scope>NUCLEOTIDE SEQUENCE [LARGE SCALE GENOMIC DNA]</scope>
    <source>
        <strain evidence="3">RCC299 / NOUM17</strain>
    </source>
</reference>
<proteinExistence type="predicted"/>
<evidence type="ECO:0000256" key="1">
    <source>
        <dbReference type="SAM" id="MobiDB-lite"/>
    </source>
</evidence>
<evidence type="ECO:0000313" key="2">
    <source>
        <dbReference type="EMBL" id="ACO62626.1"/>
    </source>
</evidence>
<dbReference type="InParanoid" id="C1E3W4"/>
<keyword evidence="3" id="KW-1185">Reference proteome</keyword>
<dbReference type="KEGG" id="mis:MICPUN_108086"/>
<organism evidence="2 3">
    <name type="scientific">Micromonas commoda (strain RCC299 / NOUM17 / CCMP2709)</name>
    <name type="common">Picoplanktonic green alga</name>
    <dbReference type="NCBI Taxonomy" id="296587"/>
    <lineage>
        <taxon>Eukaryota</taxon>
        <taxon>Viridiplantae</taxon>
        <taxon>Chlorophyta</taxon>
        <taxon>Mamiellophyceae</taxon>
        <taxon>Mamiellales</taxon>
        <taxon>Mamiellaceae</taxon>
        <taxon>Micromonas</taxon>
    </lineage>
</organism>
<accession>C1E3W4</accession>
<dbReference type="AlphaFoldDB" id="C1E3W4"/>
<feature type="region of interest" description="Disordered" evidence="1">
    <location>
        <begin position="294"/>
        <end position="379"/>
    </location>
</feature>